<protein>
    <submittedName>
        <fullName evidence="1">Uncharacterized protein</fullName>
    </submittedName>
</protein>
<evidence type="ECO:0000313" key="2">
    <source>
        <dbReference type="Proteomes" id="UP001185092"/>
    </source>
</evidence>
<sequence length="153" mass="17272">MRKFLILPLIALSFNISSCNDDSNEPHNISQFDSNSITLSQTTLNGNWQESENPANTISFNENGFSMSLSKNSAFDKINEECPNQSISVRGNYHFDNSKIYLEGTYQKSDVENSCDKRGNYNLQEFSYEIISEKEIIITNSNLSSTSVTITKN</sequence>
<gene>
    <name evidence="1" type="ORF">HNQ88_003270</name>
</gene>
<accession>A0AAE4BRH0</accession>
<proteinExistence type="predicted"/>
<name>A0AAE4BRH0_9BACT</name>
<organism evidence="1 2">
    <name type="scientific">Aureibacter tunicatorum</name>
    <dbReference type="NCBI Taxonomy" id="866807"/>
    <lineage>
        <taxon>Bacteria</taxon>
        <taxon>Pseudomonadati</taxon>
        <taxon>Bacteroidota</taxon>
        <taxon>Cytophagia</taxon>
        <taxon>Cytophagales</taxon>
        <taxon>Persicobacteraceae</taxon>
        <taxon>Aureibacter</taxon>
    </lineage>
</organism>
<dbReference type="Proteomes" id="UP001185092">
    <property type="component" value="Unassembled WGS sequence"/>
</dbReference>
<dbReference type="RefSeq" id="WP_309940083.1">
    <property type="nucleotide sequence ID" value="NZ_AP025305.1"/>
</dbReference>
<dbReference type="AlphaFoldDB" id="A0AAE4BRH0"/>
<comment type="caution">
    <text evidence="1">The sequence shown here is derived from an EMBL/GenBank/DDBJ whole genome shotgun (WGS) entry which is preliminary data.</text>
</comment>
<reference evidence="1" key="1">
    <citation type="submission" date="2023-07" db="EMBL/GenBank/DDBJ databases">
        <title>Genomic Encyclopedia of Type Strains, Phase IV (KMG-IV): sequencing the most valuable type-strain genomes for metagenomic binning, comparative biology and taxonomic classification.</title>
        <authorList>
            <person name="Goeker M."/>
        </authorList>
    </citation>
    <scope>NUCLEOTIDE SEQUENCE</scope>
    <source>
        <strain evidence="1">DSM 26174</strain>
    </source>
</reference>
<keyword evidence="2" id="KW-1185">Reference proteome</keyword>
<dbReference type="EMBL" id="JAVDQD010000004">
    <property type="protein sequence ID" value="MDR6240204.1"/>
    <property type="molecule type" value="Genomic_DNA"/>
</dbReference>
<evidence type="ECO:0000313" key="1">
    <source>
        <dbReference type="EMBL" id="MDR6240204.1"/>
    </source>
</evidence>